<organism evidence="2 3">
    <name type="scientific">Penicillium chrysogenum</name>
    <name type="common">Penicillium notatum</name>
    <dbReference type="NCBI Taxonomy" id="5076"/>
    <lineage>
        <taxon>Eukaryota</taxon>
        <taxon>Fungi</taxon>
        <taxon>Dikarya</taxon>
        <taxon>Ascomycota</taxon>
        <taxon>Pezizomycotina</taxon>
        <taxon>Eurotiomycetes</taxon>
        <taxon>Eurotiomycetidae</taxon>
        <taxon>Eurotiales</taxon>
        <taxon>Aspergillaceae</taxon>
        <taxon>Penicillium</taxon>
        <taxon>Penicillium chrysogenum species complex</taxon>
    </lineage>
</organism>
<dbReference type="EMBL" id="JAPVEB010000008">
    <property type="protein sequence ID" value="KAJ5259957.1"/>
    <property type="molecule type" value="Genomic_DNA"/>
</dbReference>
<dbReference type="Proteomes" id="UP001220256">
    <property type="component" value="Unassembled WGS sequence"/>
</dbReference>
<keyword evidence="3" id="KW-1185">Reference proteome</keyword>
<reference evidence="2 3" key="1">
    <citation type="journal article" date="2023" name="IMA Fungus">
        <title>Comparative genomic study of the Penicillium genus elucidates a diverse pangenome and 15 lateral gene transfer events.</title>
        <authorList>
            <person name="Petersen C."/>
            <person name="Sorensen T."/>
            <person name="Nielsen M.R."/>
            <person name="Sondergaard T.E."/>
            <person name="Sorensen J.L."/>
            <person name="Fitzpatrick D.A."/>
            <person name="Frisvad J.C."/>
            <person name="Nielsen K.L."/>
        </authorList>
    </citation>
    <scope>NUCLEOTIDE SEQUENCE [LARGE SCALE GENOMIC DNA]</scope>
    <source>
        <strain evidence="2 3">IBT 3361</strain>
    </source>
</reference>
<feature type="region of interest" description="Disordered" evidence="1">
    <location>
        <begin position="86"/>
        <end position="128"/>
    </location>
</feature>
<sequence length="219" mass="24914">MKPNDFVNKWRLLYNEIQGAFPIKQRIPPLFALYTFLYAIGNNTACQNWLNSVTIYNKWLYDKNLQYFISAFIASEGRRLLNDRQFPQQQASSNVASAEKESKESKKKKKDKSKDSKKDGDNKKSAKKQYCPFHERETVYKAKDCFLNPKKKEKESANKAEVEKPAVAASTSIENLWCSATFMVVNDASVTIDINDLSLSVSSTTAAASRQHHALDPTK</sequence>
<protein>
    <submittedName>
        <fullName evidence="2">Uncharacterized protein</fullName>
    </submittedName>
</protein>
<name>A0ABQ8W7N9_PENCH</name>
<comment type="caution">
    <text evidence="2">The sequence shown here is derived from an EMBL/GenBank/DDBJ whole genome shotgun (WGS) entry which is preliminary data.</text>
</comment>
<accession>A0ABQ8W7N9</accession>
<evidence type="ECO:0000313" key="3">
    <source>
        <dbReference type="Proteomes" id="UP001220256"/>
    </source>
</evidence>
<gene>
    <name evidence="2" type="ORF">N7505_009338</name>
</gene>
<evidence type="ECO:0000256" key="1">
    <source>
        <dbReference type="SAM" id="MobiDB-lite"/>
    </source>
</evidence>
<proteinExistence type="predicted"/>
<feature type="compositionally biased region" description="Basic and acidic residues" evidence="1">
    <location>
        <begin position="112"/>
        <end position="124"/>
    </location>
</feature>
<evidence type="ECO:0000313" key="2">
    <source>
        <dbReference type="EMBL" id="KAJ5259957.1"/>
    </source>
</evidence>